<evidence type="ECO:0008006" key="4">
    <source>
        <dbReference type="Google" id="ProtNLM"/>
    </source>
</evidence>
<gene>
    <name evidence="2" type="ORF">B0H15DRAFT_807264</name>
</gene>
<dbReference type="AlphaFoldDB" id="A0AAD6XL29"/>
<dbReference type="SUPFAM" id="SSF56112">
    <property type="entry name" value="Protein kinase-like (PK-like)"/>
    <property type="match status" value="1"/>
</dbReference>
<evidence type="ECO:0000313" key="3">
    <source>
        <dbReference type="Proteomes" id="UP001222325"/>
    </source>
</evidence>
<dbReference type="Proteomes" id="UP001222325">
    <property type="component" value="Unassembled WGS sequence"/>
</dbReference>
<feature type="region of interest" description="Disordered" evidence="1">
    <location>
        <begin position="314"/>
        <end position="345"/>
    </location>
</feature>
<organism evidence="2 3">
    <name type="scientific">Mycena belliarum</name>
    <dbReference type="NCBI Taxonomy" id="1033014"/>
    <lineage>
        <taxon>Eukaryota</taxon>
        <taxon>Fungi</taxon>
        <taxon>Dikarya</taxon>
        <taxon>Basidiomycota</taxon>
        <taxon>Agaricomycotina</taxon>
        <taxon>Agaricomycetes</taxon>
        <taxon>Agaricomycetidae</taxon>
        <taxon>Agaricales</taxon>
        <taxon>Marasmiineae</taxon>
        <taxon>Mycenaceae</taxon>
        <taxon>Mycena</taxon>
    </lineage>
</organism>
<proteinExistence type="predicted"/>
<sequence length="546" mass="58920">MRREPPRAIQDSQKLLWGKYEKPRKSDYPYPPAALAHDLDILLPQHPALSVAINRATANLRAEWDKQFGDAASARHGLRETATREASRIILHSFAIRAFRAIELAAAHTAAVAQVLWSPTTVAPLATSFEIDHTLSLDGDHILGMDDELHIALPHAAAELSTRGISGRVVEVEADAPTDQPTWWIIANKGAFYSGAYGVDWVVFAGLTAYCVGYRTGSHMLWSSPIYNRRDPGDEVIPSSALSKVFGDAPLSTNPQTGLPLLFLAIVLKGMMGKGLLWLEQMFPRLFGLTFDTPSGEPRLDGAFARYGRDATRVSDKSGASSDSGVHGDKASRGGNAPIIRPPGPATTIVAGRHRFIGDWLGELRHPAGYSVQIEEPLSQGSSATVYAGKLLQHGAEVAPIAIKTSDAIDTLLAEFARFRDLQDIMGASIPRCYGVCVASGTAFLVTKRVACAARPAPARDLSTAERGAVYAVLRKMHEGGWAHNDVVDRGNKALHNLLWDDRGRPVVIDLVTVASHVCGGRCTELDDLGVVLGLSPYEIGIWARG</sequence>
<keyword evidence="3" id="KW-1185">Reference proteome</keyword>
<evidence type="ECO:0000313" key="2">
    <source>
        <dbReference type="EMBL" id="KAJ7069052.1"/>
    </source>
</evidence>
<evidence type="ECO:0000256" key="1">
    <source>
        <dbReference type="SAM" id="MobiDB-lite"/>
    </source>
</evidence>
<reference evidence="2" key="1">
    <citation type="submission" date="2023-03" db="EMBL/GenBank/DDBJ databases">
        <title>Massive genome expansion in bonnet fungi (Mycena s.s.) driven by repeated elements and novel gene families across ecological guilds.</title>
        <authorList>
            <consortium name="Lawrence Berkeley National Laboratory"/>
            <person name="Harder C.B."/>
            <person name="Miyauchi S."/>
            <person name="Viragh M."/>
            <person name="Kuo A."/>
            <person name="Thoen E."/>
            <person name="Andreopoulos B."/>
            <person name="Lu D."/>
            <person name="Skrede I."/>
            <person name="Drula E."/>
            <person name="Henrissat B."/>
            <person name="Morin E."/>
            <person name="Kohler A."/>
            <person name="Barry K."/>
            <person name="LaButti K."/>
            <person name="Morin E."/>
            <person name="Salamov A."/>
            <person name="Lipzen A."/>
            <person name="Mereny Z."/>
            <person name="Hegedus B."/>
            <person name="Baldrian P."/>
            <person name="Stursova M."/>
            <person name="Weitz H."/>
            <person name="Taylor A."/>
            <person name="Grigoriev I.V."/>
            <person name="Nagy L.G."/>
            <person name="Martin F."/>
            <person name="Kauserud H."/>
        </authorList>
    </citation>
    <scope>NUCLEOTIDE SEQUENCE</scope>
    <source>
        <strain evidence="2">CBHHK173m</strain>
    </source>
</reference>
<dbReference type="EMBL" id="JARJCN010000138">
    <property type="protein sequence ID" value="KAJ7069052.1"/>
    <property type="molecule type" value="Genomic_DNA"/>
</dbReference>
<name>A0AAD6XL29_9AGAR</name>
<protein>
    <recommendedName>
        <fullName evidence="4">Protein kinase domain-containing protein</fullName>
    </recommendedName>
</protein>
<comment type="caution">
    <text evidence="2">The sequence shown here is derived from an EMBL/GenBank/DDBJ whole genome shotgun (WGS) entry which is preliminary data.</text>
</comment>
<accession>A0AAD6XL29</accession>
<dbReference type="InterPro" id="IPR011009">
    <property type="entry name" value="Kinase-like_dom_sf"/>
</dbReference>